<dbReference type="EMBL" id="JALLAZ020000008">
    <property type="protein sequence ID" value="KAL3805953.1"/>
    <property type="molecule type" value="Genomic_DNA"/>
</dbReference>
<comment type="caution">
    <text evidence="1">The sequence shown here is derived from an EMBL/GenBank/DDBJ whole genome shotgun (WGS) entry which is preliminary data.</text>
</comment>
<organism evidence="1 2">
    <name type="scientific">Stephanodiscus triporus</name>
    <dbReference type="NCBI Taxonomy" id="2934178"/>
    <lineage>
        <taxon>Eukaryota</taxon>
        <taxon>Sar</taxon>
        <taxon>Stramenopiles</taxon>
        <taxon>Ochrophyta</taxon>
        <taxon>Bacillariophyta</taxon>
        <taxon>Coscinodiscophyceae</taxon>
        <taxon>Thalassiosirophycidae</taxon>
        <taxon>Stephanodiscales</taxon>
        <taxon>Stephanodiscaceae</taxon>
        <taxon>Stephanodiscus</taxon>
    </lineage>
</organism>
<dbReference type="PANTHER" id="PTHR34730:SF1">
    <property type="entry name" value="PARAQUAT-INDUCIBLE PROTEIN A"/>
    <property type="match status" value="1"/>
</dbReference>
<reference evidence="1 2" key="1">
    <citation type="submission" date="2024-10" db="EMBL/GenBank/DDBJ databases">
        <title>Updated reference genomes for cyclostephanoid diatoms.</title>
        <authorList>
            <person name="Roberts W.R."/>
            <person name="Alverson A.J."/>
        </authorList>
    </citation>
    <scope>NUCLEOTIDE SEQUENCE [LARGE SCALE GENOMIC DNA]</scope>
    <source>
        <strain evidence="1 2">AJA276-08</strain>
    </source>
</reference>
<accession>A0ABD3R0K0</accession>
<proteinExistence type="predicted"/>
<evidence type="ECO:0000313" key="1">
    <source>
        <dbReference type="EMBL" id="KAL3805953.1"/>
    </source>
</evidence>
<dbReference type="PANTHER" id="PTHR34730">
    <property type="entry name" value="UNNAMED PRODUCT"/>
    <property type="match status" value="1"/>
</dbReference>
<dbReference type="Proteomes" id="UP001530315">
    <property type="component" value="Unassembled WGS sequence"/>
</dbReference>
<dbReference type="AlphaFoldDB" id="A0ABD3R0K0"/>
<evidence type="ECO:0000313" key="2">
    <source>
        <dbReference type="Proteomes" id="UP001530315"/>
    </source>
</evidence>
<evidence type="ECO:0008006" key="3">
    <source>
        <dbReference type="Google" id="ProtNLM"/>
    </source>
</evidence>
<protein>
    <recommendedName>
        <fullName evidence="3">Lipid-binding serum glycoprotein C-terminal domain-containing protein</fullName>
    </recommendedName>
</protein>
<keyword evidence="2" id="KW-1185">Reference proteome</keyword>
<name>A0ABD3R0K0_9STRA</name>
<gene>
    <name evidence="1" type="ORF">ACHAW5_002489</name>
</gene>
<sequence>MGKLVMPTTPTRWPSRFVNVVVVATGLMILLLASMSSSVVHAASPRITNPSPPPDCGGDGGRYRALMCWLYNSRFTLPDARFEAGPFAISVTNVICTDFRVASMRSSSPSSSSSSSPAASSPSVSLDLVGMSATCSGKYDLGGMWGSGDVVASVGGGKDDDDSPPALSLRVDLISGPLGNDADADAEDGAGVASLPFPISAIVSNCAPNLLVDDVSFSGSISSHLIGLFSGPISGMVTAAMNDDLCKPIKEGGESWLNSGLRSAREYLGGLILNNVTHYSVVPVVIGKNPGEDVVGGEAFAVSERRRATTTTTTTRGSRGRRIDRSLKTTDDGVSWDEDMPFLKRVLLGINDFVSRHLNEGIILGFLKTLSTWQSSSSSSADCEDCGFFFRGLNGLVDSLTGGGASLEVNVPEKFLNFRHNLTIDIPHYGEIILTARSLRISGIDNFTELSLFYPSGRNTLSSSIASDEGFNFSMLFDLEVRPANGSVFKGDTLNETFELHFNTSNVNFKSSSSWEFDAEIFSKLSVGSFIYGSYTMFENNRNPLNCVLEALRSATILDLQARLTLDAIHVSPSPPASFYTISLEDNIDDLINCVIQLLLSEYPETSTEALSGIVQVPLRNIINDRMENLLTDTKMMPLHCANVDNPKNKPERPLRFDSNKAIMLLNQIVNADSTIGVVNEFIRCVVNNAVEAKQLGVGHFFNFSIGVLDIVMHDLHVENLDSVYDLKLLEPEIDHYHMSNTLGYGTCDSADHSCNKTTSFSFGMNLLHSTLGNVGNVNFRIGMQNLKLQGGTDLRFDMNYLPLLSIADLLAHPQCMSVPITNFDFYGFNATVDMLEVKIDASLSGEHISPHSFTYKTVNSSELATAVSALMANGANLMQQALGDKFLMQLNEASVVCDTPANPRRSINATRSTAKMGKFKKEWSQIVEKGKLNQTSSKG</sequence>